<dbReference type="Gene3D" id="2.130.10.30">
    <property type="entry name" value="Regulator of chromosome condensation 1/beta-lactamase-inhibitor protein II"/>
    <property type="match status" value="2"/>
</dbReference>
<dbReference type="PANTHER" id="PTHR45982">
    <property type="entry name" value="REGULATOR OF CHROMOSOME CONDENSATION"/>
    <property type="match status" value="1"/>
</dbReference>
<evidence type="ECO:0000313" key="3">
    <source>
        <dbReference type="Proteomes" id="UP001370348"/>
    </source>
</evidence>
<gene>
    <name evidence="2" type="ORF">LZC94_00665</name>
</gene>
<sequence length="418" mass="43438">MSNTQSSLFAVFAFALGACITNSEVGKFHDAKEGAPGAGGAGEPPPIPLDTGAGADGGPGSNPEPNPTPLFGFGPNRLAAGSTSTCVLTEKGQVLCWGDNGHGQLGIGDAKIATSAEPLQVRGLDIGIDAIFGGGFAHCALKKDRSAVCWGHSEFDNTGGNIVPYGIRYEPGRVAEFSEALSIAMGTYFQCAVTAEQNTKCSGSNTVGQTAEPTTIPFGKRDAPKRARPARAVAAAQGGYFACAITTSDELKCWGANVYGQLGDGTNANSSEPVGVSGLDANVSTVTAGSDHTCAIVSGTVRCWGRNNQGQLGLGTVDEKSHMRPQQVEKLPPGMVAVTAGEGHTCALSDRGAVYCWGNYRRDDHSWPPVEVISRDAVEIAAGTRHTCARLKNQRIRCWGDHDAKQLGIFEGQGSVLR</sequence>
<reference evidence="2 3" key="1">
    <citation type="submission" date="2021-12" db="EMBL/GenBank/DDBJ databases">
        <title>Discovery of the Pendulisporaceae a myxobacterial family with distinct sporulation behavior and unique specialized metabolism.</title>
        <authorList>
            <person name="Garcia R."/>
            <person name="Popoff A."/>
            <person name="Bader C.D."/>
            <person name="Loehr J."/>
            <person name="Walesch S."/>
            <person name="Walt C."/>
            <person name="Boldt J."/>
            <person name="Bunk B."/>
            <person name="Haeckl F.J.F.P.J."/>
            <person name="Gunesch A.P."/>
            <person name="Birkelbach J."/>
            <person name="Nuebel U."/>
            <person name="Pietschmann T."/>
            <person name="Bach T."/>
            <person name="Mueller R."/>
        </authorList>
    </citation>
    <scope>NUCLEOTIDE SEQUENCE [LARGE SCALE GENOMIC DNA]</scope>
    <source>
        <strain evidence="2 3">MSr11954</strain>
    </source>
</reference>
<dbReference type="Proteomes" id="UP001370348">
    <property type="component" value="Chromosome"/>
</dbReference>
<dbReference type="SUPFAM" id="SSF50985">
    <property type="entry name" value="RCC1/BLIP-II"/>
    <property type="match status" value="2"/>
</dbReference>
<organism evidence="2 3">
    <name type="scientific">Pendulispora albinea</name>
    <dbReference type="NCBI Taxonomy" id="2741071"/>
    <lineage>
        <taxon>Bacteria</taxon>
        <taxon>Pseudomonadati</taxon>
        <taxon>Myxococcota</taxon>
        <taxon>Myxococcia</taxon>
        <taxon>Myxococcales</taxon>
        <taxon>Sorangiineae</taxon>
        <taxon>Pendulisporaceae</taxon>
        <taxon>Pendulispora</taxon>
    </lineage>
</organism>
<dbReference type="PANTHER" id="PTHR45982:SF1">
    <property type="entry name" value="REGULATOR OF CHROMOSOME CONDENSATION"/>
    <property type="match status" value="1"/>
</dbReference>
<evidence type="ECO:0000256" key="1">
    <source>
        <dbReference type="SAM" id="MobiDB-lite"/>
    </source>
</evidence>
<feature type="region of interest" description="Disordered" evidence="1">
    <location>
        <begin position="202"/>
        <end position="224"/>
    </location>
</feature>
<dbReference type="Pfam" id="PF13540">
    <property type="entry name" value="RCC1_2"/>
    <property type="match status" value="2"/>
</dbReference>
<dbReference type="RefSeq" id="WP_394825425.1">
    <property type="nucleotide sequence ID" value="NZ_CP089984.1"/>
</dbReference>
<proteinExistence type="predicted"/>
<dbReference type="PRINTS" id="PR00633">
    <property type="entry name" value="RCCNDNSATION"/>
</dbReference>
<dbReference type="InterPro" id="IPR000408">
    <property type="entry name" value="Reg_chr_condens"/>
</dbReference>
<accession>A0ABZ2M3A1</accession>
<evidence type="ECO:0000313" key="2">
    <source>
        <dbReference type="EMBL" id="WXB15791.1"/>
    </source>
</evidence>
<protein>
    <submittedName>
        <fullName evidence="2">Uncharacterized protein</fullName>
    </submittedName>
</protein>
<dbReference type="InterPro" id="IPR051553">
    <property type="entry name" value="Ran_GTPase-activating"/>
</dbReference>
<feature type="compositionally biased region" description="Polar residues" evidence="1">
    <location>
        <begin position="202"/>
        <end position="213"/>
    </location>
</feature>
<dbReference type="InterPro" id="IPR009091">
    <property type="entry name" value="RCC1/BLIP-II"/>
</dbReference>
<dbReference type="PROSITE" id="PS50012">
    <property type="entry name" value="RCC1_3"/>
    <property type="match status" value="4"/>
</dbReference>
<name>A0ABZ2M3A1_9BACT</name>
<dbReference type="EMBL" id="CP089984">
    <property type="protein sequence ID" value="WXB15791.1"/>
    <property type="molecule type" value="Genomic_DNA"/>
</dbReference>
<feature type="region of interest" description="Disordered" evidence="1">
    <location>
        <begin position="31"/>
        <end position="74"/>
    </location>
</feature>
<keyword evidence="3" id="KW-1185">Reference proteome</keyword>
<dbReference type="Pfam" id="PF00415">
    <property type="entry name" value="RCC1"/>
    <property type="match status" value="2"/>
</dbReference>